<accession>A0A558QW08</accession>
<dbReference type="SUPFAM" id="SSF56784">
    <property type="entry name" value="HAD-like"/>
    <property type="match status" value="1"/>
</dbReference>
<evidence type="ECO:0000313" key="15">
    <source>
        <dbReference type="EMBL" id="TVV71314.1"/>
    </source>
</evidence>
<comment type="cofactor">
    <cofactor evidence="1">
        <name>Mg(2+)</name>
        <dbReference type="ChEBI" id="CHEBI:18420"/>
    </cofactor>
</comment>
<dbReference type="SFLD" id="SFLDG01137">
    <property type="entry name" value="C1.6.1:_Phosphoserine_Phosphat"/>
    <property type="match status" value="1"/>
</dbReference>
<dbReference type="InterPro" id="IPR004469">
    <property type="entry name" value="PSP"/>
</dbReference>
<dbReference type="RefSeq" id="WP_145154559.1">
    <property type="nucleotide sequence ID" value="NZ_VNIM01000091.1"/>
</dbReference>
<keyword evidence="9" id="KW-0460">Magnesium</keyword>
<dbReference type="EMBL" id="VNIM01000091">
    <property type="protein sequence ID" value="TVV71314.1"/>
    <property type="molecule type" value="Genomic_DNA"/>
</dbReference>
<comment type="catalytic activity">
    <reaction evidence="12">
        <text>O-phospho-L-serine + H2O = L-serine + phosphate</text>
        <dbReference type="Rhea" id="RHEA:21208"/>
        <dbReference type="ChEBI" id="CHEBI:15377"/>
        <dbReference type="ChEBI" id="CHEBI:33384"/>
        <dbReference type="ChEBI" id="CHEBI:43474"/>
        <dbReference type="ChEBI" id="CHEBI:57524"/>
        <dbReference type="EC" id="3.1.3.3"/>
    </reaction>
</comment>
<dbReference type="InterPro" id="IPR036412">
    <property type="entry name" value="HAD-like_sf"/>
</dbReference>
<dbReference type="PANTHER" id="PTHR43344">
    <property type="entry name" value="PHOSPHOSERINE PHOSPHATASE"/>
    <property type="match status" value="1"/>
</dbReference>
<dbReference type="OrthoDB" id="9792539at2"/>
<dbReference type="UniPathway" id="UPA00135">
    <property type="reaction ID" value="UER00198"/>
</dbReference>
<dbReference type="SFLD" id="SFLDS00003">
    <property type="entry name" value="Haloacid_Dehalogenase"/>
    <property type="match status" value="1"/>
</dbReference>
<dbReference type="EC" id="3.1.3.3" evidence="4"/>
<evidence type="ECO:0000256" key="14">
    <source>
        <dbReference type="PIRSR" id="PIRSR604469-1"/>
    </source>
</evidence>
<protein>
    <recommendedName>
        <fullName evidence="5">Phosphoserine phosphatase</fullName>
        <ecNumber evidence="4">3.1.3.3</ecNumber>
    </recommendedName>
    <alternativeName>
        <fullName evidence="11">O-phosphoserine phosphohydrolase</fullName>
    </alternativeName>
</protein>
<evidence type="ECO:0000256" key="2">
    <source>
        <dbReference type="ARBA" id="ARBA00005135"/>
    </source>
</evidence>
<comment type="pathway">
    <text evidence="2">Amino-acid biosynthesis; L-serine biosynthesis; L-serine from 3-phospho-D-glycerate: step 3/3.</text>
</comment>
<evidence type="ECO:0000256" key="7">
    <source>
        <dbReference type="ARBA" id="ARBA00022723"/>
    </source>
</evidence>
<evidence type="ECO:0000256" key="10">
    <source>
        <dbReference type="ARBA" id="ARBA00023299"/>
    </source>
</evidence>
<name>A0A558QW08_9SPHN</name>
<dbReference type="SFLD" id="SFLDF00029">
    <property type="entry name" value="phosphoserine_phosphatase"/>
    <property type="match status" value="1"/>
</dbReference>
<evidence type="ECO:0000256" key="13">
    <source>
        <dbReference type="ARBA" id="ARBA00048523"/>
    </source>
</evidence>
<evidence type="ECO:0000256" key="9">
    <source>
        <dbReference type="ARBA" id="ARBA00022842"/>
    </source>
</evidence>
<evidence type="ECO:0000256" key="4">
    <source>
        <dbReference type="ARBA" id="ARBA00012640"/>
    </source>
</evidence>
<dbReference type="InterPro" id="IPR023214">
    <property type="entry name" value="HAD_sf"/>
</dbReference>
<evidence type="ECO:0000256" key="11">
    <source>
        <dbReference type="ARBA" id="ARBA00031693"/>
    </source>
</evidence>
<evidence type="ECO:0000256" key="12">
    <source>
        <dbReference type="ARBA" id="ARBA00048138"/>
    </source>
</evidence>
<dbReference type="InterPro" id="IPR050582">
    <property type="entry name" value="HAD-like_SerB"/>
</dbReference>
<gene>
    <name evidence="15" type="primary">serB</name>
    <name evidence="15" type="ORF">FOY91_17110</name>
</gene>
<evidence type="ECO:0000256" key="5">
    <source>
        <dbReference type="ARBA" id="ARBA00015196"/>
    </source>
</evidence>
<dbReference type="AlphaFoldDB" id="A0A558QW08"/>
<dbReference type="NCBIfam" id="TIGR01488">
    <property type="entry name" value="HAD-SF-IB"/>
    <property type="match status" value="1"/>
</dbReference>
<feature type="active site" description="Proton donor" evidence="14">
    <location>
        <position position="90"/>
    </location>
</feature>
<dbReference type="Gene3D" id="3.40.50.1000">
    <property type="entry name" value="HAD superfamily/HAD-like"/>
    <property type="match status" value="1"/>
</dbReference>
<dbReference type="GO" id="GO:0036424">
    <property type="term" value="F:L-phosphoserine phosphatase activity"/>
    <property type="evidence" value="ECO:0007669"/>
    <property type="project" value="InterPro"/>
</dbReference>
<reference evidence="15 16" key="1">
    <citation type="submission" date="2019-07" db="EMBL/GenBank/DDBJ databases">
        <title>Sphingomonas solaris sp. nov., isolated from a solar panel from Boston, Massachusetts.</title>
        <authorList>
            <person name="Tanner K."/>
            <person name="Pascual J."/>
            <person name="Mancuso C."/>
            <person name="Pereto J."/>
            <person name="Khalil A."/>
            <person name="Vilanova C."/>
        </authorList>
    </citation>
    <scope>NUCLEOTIDE SEQUENCE [LARGE SCALE GENOMIC DNA]</scope>
    <source>
        <strain evidence="15 16">R4DWN</strain>
    </source>
</reference>
<dbReference type="PANTHER" id="PTHR43344:SF2">
    <property type="entry name" value="PHOSPHOSERINE PHOSPHATASE"/>
    <property type="match status" value="1"/>
</dbReference>
<dbReference type="GO" id="GO:0005737">
    <property type="term" value="C:cytoplasm"/>
    <property type="evidence" value="ECO:0007669"/>
    <property type="project" value="TreeGrafter"/>
</dbReference>
<evidence type="ECO:0000313" key="16">
    <source>
        <dbReference type="Proteomes" id="UP000318681"/>
    </source>
</evidence>
<sequence>MFIATMIAGVSAGGRLRDGDISMARDALAGAGCTPGASGWVEPGDAFDLRFAGDRAAGRAALEGLTGGVDVIVQQDDGDRARRLLVADMDSTMITIECIDELADYAGIKAEVAAVTEAAMRGELDFEGALDARVALLRGLDASVIDRCHAERVVLMGGAKALVGTMRAHGARCVLVSGGFTVFADRVAADLGFHRALSNVLEMADGRLAGTVSRPIVGAATKRETLLAEAAALGVPLSATLAIGDGANDIPMIETAGLGVAYHAKPKTAAAAAARIDHGDLSALLYAQGYARGTWAAG</sequence>
<evidence type="ECO:0000256" key="3">
    <source>
        <dbReference type="ARBA" id="ARBA00009184"/>
    </source>
</evidence>
<comment type="catalytic activity">
    <reaction evidence="13">
        <text>O-phospho-D-serine + H2O = D-serine + phosphate</text>
        <dbReference type="Rhea" id="RHEA:24873"/>
        <dbReference type="ChEBI" id="CHEBI:15377"/>
        <dbReference type="ChEBI" id="CHEBI:35247"/>
        <dbReference type="ChEBI" id="CHEBI:43474"/>
        <dbReference type="ChEBI" id="CHEBI:58680"/>
        <dbReference type="EC" id="3.1.3.3"/>
    </reaction>
</comment>
<evidence type="ECO:0000256" key="1">
    <source>
        <dbReference type="ARBA" id="ARBA00001946"/>
    </source>
</evidence>
<dbReference type="NCBIfam" id="TIGR00338">
    <property type="entry name" value="serB"/>
    <property type="match status" value="1"/>
</dbReference>
<keyword evidence="8 15" id="KW-0378">Hydrolase</keyword>
<comment type="similarity">
    <text evidence="3">Belongs to the HAD-like hydrolase superfamily. SerB family.</text>
</comment>
<keyword evidence="6" id="KW-0028">Amino-acid biosynthesis</keyword>
<keyword evidence="16" id="KW-1185">Reference proteome</keyword>
<keyword evidence="7" id="KW-0479">Metal-binding</keyword>
<dbReference type="SFLD" id="SFLDG01136">
    <property type="entry name" value="C1.6:_Phosphoserine_Phosphatas"/>
    <property type="match status" value="1"/>
</dbReference>
<dbReference type="GO" id="GO:0000287">
    <property type="term" value="F:magnesium ion binding"/>
    <property type="evidence" value="ECO:0007669"/>
    <property type="project" value="TreeGrafter"/>
</dbReference>
<keyword evidence="10" id="KW-0718">Serine biosynthesis</keyword>
<dbReference type="Pfam" id="PF12710">
    <property type="entry name" value="HAD"/>
    <property type="match status" value="1"/>
</dbReference>
<evidence type="ECO:0000256" key="6">
    <source>
        <dbReference type="ARBA" id="ARBA00022605"/>
    </source>
</evidence>
<comment type="caution">
    <text evidence="15">The sequence shown here is derived from an EMBL/GenBank/DDBJ whole genome shotgun (WGS) entry which is preliminary data.</text>
</comment>
<dbReference type="Proteomes" id="UP000318681">
    <property type="component" value="Unassembled WGS sequence"/>
</dbReference>
<proteinExistence type="inferred from homology"/>
<organism evidence="15 16">
    <name type="scientific">Alterirhizorhabdus solaris</name>
    <dbReference type="NCBI Taxonomy" id="2529389"/>
    <lineage>
        <taxon>Bacteria</taxon>
        <taxon>Pseudomonadati</taxon>
        <taxon>Pseudomonadota</taxon>
        <taxon>Alphaproteobacteria</taxon>
        <taxon>Sphingomonadales</taxon>
        <taxon>Rhizorhabdaceae</taxon>
        <taxon>Alterirhizorhabdus</taxon>
    </lineage>
</organism>
<evidence type="ECO:0000256" key="8">
    <source>
        <dbReference type="ARBA" id="ARBA00022801"/>
    </source>
</evidence>
<dbReference type="GO" id="GO:0006564">
    <property type="term" value="P:L-serine biosynthetic process"/>
    <property type="evidence" value="ECO:0007669"/>
    <property type="project" value="UniProtKB-KW"/>
</dbReference>
<feature type="active site" description="Nucleophile" evidence="14">
    <location>
        <position position="88"/>
    </location>
</feature>